<dbReference type="AlphaFoldDB" id="A0ABD3ETY8"/>
<organism evidence="2 3">
    <name type="scientific">Phytophthora oleae</name>
    <dbReference type="NCBI Taxonomy" id="2107226"/>
    <lineage>
        <taxon>Eukaryota</taxon>
        <taxon>Sar</taxon>
        <taxon>Stramenopiles</taxon>
        <taxon>Oomycota</taxon>
        <taxon>Peronosporomycetes</taxon>
        <taxon>Peronosporales</taxon>
        <taxon>Peronosporaceae</taxon>
        <taxon>Phytophthora</taxon>
    </lineage>
</organism>
<sequence>MTEYFLLVEYVKCIIPVMYGIFQVVLARLPNAAFYPSLASATSQDLDRAQTNMVVFVSLKVLSLKTFMLLLHRRLHFSVAHQLSFVLETAADDIQAKLAMLIPYCFFFFLDHNGVDYTFRFAWMDNT</sequence>
<keyword evidence="3" id="KW-1185">Reference proteome</keyword>
<name>A0ABD3ETY8_9STRA</name>
<evidence type="ECO:0000313" key="2">
    <source>
        <dbReference type="EMBL" id="KAL3657938.1"/>
    </source>
</evidence>
<feature type="transmembrane region" description="Helical" evidence="1">
    <location>
        <begin position="7"/>
        <end position="29"/>
    </location>
</feature>
<accession>A0ABD3ETY8</accession>
<feature type="transmembrane region" description="Helical" evidence="1">
    <location>
        <begin position="49"/>
        <end position="71"/>
    </location>
</feature>
<keyword evidence="1" id="KW-0812">Transmembrane</keyword>
<comment type="caution">
    <text evidence="2">The sequence shown here is derived from an EMBL/GenBank/DDBJ whole genome shotgun (WGS) entry which is preliminary data.</text>
</comment>
<dbReference type="Proteomes" id="UP001632037">
    <property type="component" value="Unassembled WGS sequence"/>
</dbReference>
<evidence type="ECO:0000256" key="1">
    <source>
        <dbReference type="SAM" id="Phobius"/>
    </source>
</evidence>
<proteinExistence type="predicted"/>
<keyword evidence="1" id="KW-1133">Transmembrane helix</keyword>
<gene>
    <name evidence="2" type="ORF">V7S43_017143</name>
</gene>
<keyword evidence="1" id="KW-0472">Membrane</keyword>
<dbReference type="EMBL" id="JBIMZQ010000059">
    <property type="protein sequence ID" value="KAL3657938.1"/>
    <property type="molecule type" value="Genomic_DNA"/>
</dbReference>
<reference evidence="2 3" key="1">
    <citation type="submission" date="2024-09" db="EMBL/GenBank/DDBJ databases">
        <title>Genome sequencing and assembly of Phytophthora oleae, isolate VK10A, causative agent of rot of olive drupes.</title>
        <authorList>
            <person name="Conti Taguali S."/>
            <person name="Riolo M."/>
            <person name="La Spada F."/>
            <person name="Cacciola S.O."/>
            <person name="Dionisio G."/>
        </authorList>
    </citation>
    <scope>NUCLEOTIDE SEQUENCE [LARGE SCALE GENOMIC DNA]</scope>
    <source>
        <strain evidence="2 3">VK10A</strain>
    </source>
</reference>
<protein>
    <submittedName>
        <fullName evidence="2">Uncharacterized protein</fullName>
    </submittedName>
</protein>
<evidence type="ECO:0000313" key="3">
    <source>
        <dbReference type="Proteomes" id="UP001632037"/>
    </source>
</evidence>